<gene>
    <name evidence="4" type="ORF">BTMF_LOCUS7082</name>
</gene>
<dbReference type="Proteomes" id="UP000280834">
    <property type="component" value="Unassembled WGS sequence"/>
</dbReference>
<feature type="region of interest" description="Disordered" evidence="2">
    <location>
        <begin position="509"/>
        <end position="528"/>
    </location>
</feature>
<feature type="domain" description="C2H2-type" evidence="3">
    <location>
        <begin position="372"/>
        <end position="395"/>
    </location>
</feature>
<evidence type="ECO:0000313" key="5">
    <source>
        <dbReference type="Proteomes" id="UP000280834"/>
    </source>
</evidence>
<dbReference type="AlphaFoldDB" id="A0A0R3QMU6"/>
<sequence length="585" mass="66356">MAAENGQLEEVRYIHCLLCNDNKPFKGFLSHIREKHVNYYRYKCTKCAFKSDNEEDSALHSFEKNHHVKFDNANYHEHLAVKIFQDCCREQFVIRHEMEKHENFISEPTKRRRNWNSCSDIQKIQSPKKSKLKTNDTCTSSLLKHEVDLQVISGNQRNSGNTTNSRKCLNDVEKLESGIPTTKILSKAAADDSESYKLSESDNQTLCALGLFSDALENTETTSSDKFLNSNAVNNVVSIDGEVSKSNRNTFDPKRRTVENSSVPLVTTLKLNTTCRKCGKYEKLLKKDVNRNTANKKHDYNIKSIDRLSSNSFSQTIVKVPLKFQDVGVDYIAKKTHALQFHFTQDDDPEIAELLPATVKACFPYSLSWSDYQCTECGKALGTHGSRRNHVLKEHFYWSAICPLSGCTTVINAVGNLEEHFKLEHNISMSKMPKGLRQKLIKMENDRKNDLHRQLSHCFPCSLPPKRQITSKESACDSKHLPKPSITSVLSSLLHSEPINYAKKKNFTYSSSDTESSSGDDEDGSGIKDEEYYVVNEKECSKNVSDLGSNITCDNFCDHEKRGDVGDKEQPCSTACHSRCFESSE</sequence>
<dbReference type="PROSITE" id="PS00028">
    <property type="entry name" value="ZINC_FINGER_C2H2_1"/>
    <property type="match status" value="1"/>
</dbReference>
<keyword evidence="1" id="KW-0863">Zinc-finger</keyword>
<dbReference type="GO" id="GO:0008270">
    <property type="term" value="F:zinc ion binding"/>
    <property type="evidence" value="ECO:0007669"/>
    <property type="project" value="UniProtKB-KW"/>
</dbReference>
<dbReference type="SMART" id="SM00355">
    <property type="entry name" value="ZnF_C2H2"/>
    <property type="match status" value="4"/>
</dbReference>
<protein>
    <submittedName>
        <fullName evidence="6">C2H2-type domain-containing protein</fullName>
    </submittedName>
</protein>
<evidence type="ECO:0000256" key="2">
    <source>
        <dbReference type="SAM" id="MobiDB-lite"/>
    </source>
</evidence>
<dbReference type="InterPro" id="IPR013087">
    <property type="entry name" value="Znf_C2H2_type"/>
</dbReference>
<accession>A0A0R3QMU6</accession>
<dbReference type="PROSITE" id="PS50157">
    <property type="entry name" value="ZINC_FINGER_C2H2_2"/>
    <property type="match status" value="1"/>
</dbReference>
<evidence type="ECO:0000313" key="6">
    <source>
        <dbReference type="WBParaSite" id="BTMF_0000903101-mRNA-1"/>
    </source>
</evidence>
<dbReference type="WBParaSite" id="BTMF_0000903101-mRNA-1">
    <property type="protein sequence ID" value="BTMF_0000903101-mRNA-1"/>
    <property type="gene ID" value="BTMF_0000903101"/>
</dbReference>
<reference evidence="6" key="1">
    <citation type="submission" date="2017-02" db="UniProtKB">
        <authorList>
            <consortium name="WormBaseParasite"/>
        </authorList>
    </citation>
    <scope>IDENTIFICATION</scope>
</reference>
<keyword evidence="1" id="KW-0862">Zinc</keyword>
<reference evidence="4 5" key="2">
    <citation type="submission" date="2018-11" db="EMBL/GenBank/DDBJ databases">
        <authorList>
            <consortium name="Pathogen Informatics"/>
        </authorList>
    </citation>
    <scope>NUCLEOTIDE SEQUENCE [LARGE SCALE GENOMIC DNA]</scope>
</reference>
<organism evidence="6">
    <name type="scientific">Brugia timori</name>
    <dbReference type="NCBI Taxonomy" id="42155"/>
    <lineage>
        <taxon>Eukaryota</taxon>
        <taxon>Metazoa</taxon>
        <taxon>Ecdysozoa</taxon>
        <taxon>Nematoda</taxon>
        <taxon>Chromadorea</taxon>
        <taxon>Rhabditida</taxon>
        <taxon>Spirurina</taxon>
        <taxon>Spiruromorpha</taxon>
        <taxon>Filarioidea</taxon>
        <taxon>Onchocercidae</taxon>
        <taxon>Brugia</taxon>
    </lineage>
</organism>
<keyword evidence="5" id="KW-1185">Reference proteome</keyword>
<name>A0A0R3QMU6_9BILA</name>
<keyword evidence="1" id="KW-0479">Metal-binding</keyword>
<evidence type="ECO:0000256" key="1">
    <source>
        <dbReference type="PROSITE-ProRule" id="PRU00042"/>
    </source>
</evidence>
<evidence type="ECO:0000313" key="4">
    <source>
        <dbReference type="EMBL" id="VDO23449.1"/>
    </source>
</evidence>
<dbReference type="STRING" id="42155.A0A0R3QMU6"/>
<proteinExistence type="predicted"/>
<dbReference type="EMBL" id="UZAG01015807">
    <property type="protein sequence ID" value="VDO23449.1"/>
    <property type="molecule type" value="Genomic_DNA"/>
</dbReference>
<evidence type="ECO:0000259" key="3">
    <source>
        <dbReference type="PROSITE" id="PS50157"/>
    </source>
</evidence>